<comment type="caution">
    <text evidence="7">The sequence shown here is derived from an EMBL/GenBank/DDBJ whole genome shotgun (WGS) entry which is preliminary data.</text>
</comment>
<comment type="subcellular location">
    <subcellularLocation>
        <location evidence="1">Membrane</location>
        <topology evidence="1">Multi-pass membrane protein</topology>
    </subcellularLocation>
</comment>
<feature type="transmembrane region" description="Helical" evidence="6">
    <location>
        <begin position="63"/>
        <end position="83"/>
    </location>
</feature>
<evidence type="ECO:0000313" key="7">
    <source>
        <dbReference type="EMBL" id="TYS69159.1"/>
    </source>
</evidence>
<protein>
    <submittedName>
        <fullName evidence="7">Phage holin family protein</fullName>
    </submittedName>
</protein>
<gene>
    <name evidence="7" type="ORF">FZC76_09565</name>
</gene>
<dbReference type="GO" id="GO:0016020">
    <property type="term" value="C:membrane"/>
    <property type="evidence" value="ECO:0007669"/>
    <property type="project" value="UniProtKB-SubCell"/>
</dbReference>
<evidence type="ECO:0000256" key="4">
    <source>
        <dbReference type="ARBA" id="ARBA00023136"/>
    </source>
</evidence>
<keyword evidence="4 6" id="KW-0472">Membrane</keyword>
<organism evidence="7 8">
    <name type="scientific">Sutcliffiella horikoshii</name>
    <dbReference type="NCBI Taxonomy" id="79883"/>
    <lineage>
        <taxon>Bacteria</taxon>
        <taxon>Bacillati</taxon>
        <taxon>Bacillota</taxon>
        <taxon>Bacilli</taxon>
        <taxon>Bacillales</taxon>
        <taxon>Bacillaceae</taxon>
        <taxon>Sutcliffiella</taxon>
    </lineage>
</organism>
<evidence type="ECO:0000256" key="3">
    <source>
        <dbReference type="ARBA" id="ARBA00022989"/>
    </source>
</evidence>
<dbReference type="STRING" id="79883.GCA_001636495_01457"/>
<sequence length="132" mass="14575">MDKYNLICFGIASIVGSMASIFYGGFSSLLMFLIMFVVVDYLTGIMAAFVEKRLSSRVGFKGIAQKVFIFALVSIAHVLDIILGTNLIKDVTILFYLVNEFISIMENASRMGVPIPNILKKVIDAIKKKADP</sequence>
<comment type="similarity">
    <text evidence="5">Belongs to the bacteriophage holin family. Cp-1 holin subfamily.</text>
</comment>
<dbReference type="RefSeq" id="WP_148987980.1">
    <property type="nucleotide sequence ID" value="NZ_VTEV01000003.1"/>
</dbReference>
<evidence type="ECO:0000313" key="8">
    <source>
        <dbReference type="Proteomes" id="UP000322524"/>
    </source>
</evidence>
<proteinExistence type="inferred from homology"/>
<dbReference type="Proteomes" id="UP000322524">
    <property type="component" value="Unassembled WGS sequence"/>
</dbReference>
<dbReference type="InterPro" id="IPR006480">
    <property type="entry name" value="Phage_holin_4_1"/>
</dbReference>
<keyword evidence="2 6" id="KW-0812">Transmembrane</keyword>
<evidence type="ECO:0000256" key="5">
    <source>
        <dbReference type="ARBA" id="ARBA00023600"/>
    </source>
</evidence>
<dbReference type="OrthoDB" id="88184at2"/>
<name>A0A5D4T1L9_9BACI</name>
<accession>A0A5D4T1L9</accession>
<feature type="transmembrane region" description="Helical" evidence="6">
    <location>
        <begin position="7"/>
        <end position="26"/>
    </location>
</feature>
<keyword evidence="3 6" id="KW-1133">Transmembrane helix</keyword>
<dbReference type="EMBL" id="VTEV01000003">
    <property type="protein sequence ID" value="TYS69159.1"/>
    <property type="molecule type" value="Genomic_DNA"/>
</dbReference>
<feature type="transmembrane region" description="Helical" evidence="6">
    <location>
        <begin position="32"/>
        <end position="51"/>
    </location>
</feature>
<dbReference type="Pfam" id="PF05105">
    <property type="entry name" value="Phage_holin_4_1"/>
    <property type="match status" value="1"/>
</dbReference>
<evidence type="ECO:0000256" key="6">
    <source>
        <dbReference type="SAM" id="Phobius"/>
    </source>
</evidence>
<dbReference type="AlphaFoldDB" id="A0A5D4T1L9"/>
<evidence type="ECO:0000256" key="1">
    <source>
        <dbReference type="ARBA" id="ARBA00004141"/>
    </source>
</evidence>
<dbReference type="NCBIfam" id="TIGR01593">
    <property type="entry name" value="holin_tox_secr"/>
    <property type="match status" value="1"/>
</dbReference>
<reference evidence="7 8" key="1">
    <citation type="submission" date="2019-08" db="EMBL/GenBank/DDBJ databases">
        <title>Bacillus genomes from the desert of Cuatro Cienegas, Coahuila.</title>
        <authorList>
            <person name="Olmedo-Alvarez G."/>
        </authorList>
    </citation>
    <scope>NUCLEOTIDE SEQUENCE [LARGE SCALE GENOMIC DNA]</scope>
    <source>
        <strain evidence="7 8">CH28_1T</strain>
    </source>
</reference>
<evidence type="ECO:0000256" key="2">
    <source>
        <dbReference type="ARBA" id="ARBA00022692"/>
    </source>
</evidence>